<dbReference type="EMBL" id="JACJPW010000016">
    <property type="protein sequence ID" value="MBD2181096.1"/>
    <property type="molecule type" value="Genomic_DNA"/>
</dbReference>
<keyword evidence="2" id="KW-1185">Reference proteome</keyword>
<sequence>MKPSIEAKLWNAGQSKEPYHKEIWYEIIDALLEDFQKLIKQDFEREPEINLDINSPFFGQWLKMKILEKSILSTAWSAVIGGNMVGSEKGDDMFYVSLTLFMFDVTSQKRLCLSTGESILEFVFEKHLNGHGYWRSLGWLKDGNYEWQNVAWEDFKWE</sequence>
<accession>A0A926VC14</accession>
<reference evidence="1" key="1">
    <citation type="journal article" date="2015" name="ISME J.">
        <title>Draft Genome Sequence of Streptomyces incarnatus NRRL8089, which Produces the Nucleoside Antibiotic Sinefungin.</title>
        <authorList>
            <person name="Oshima K."/>
            <person name="Hattori M."/>
            <person name="Shimizu H."/>
            <person name="Fukuda K."/>
            <person name="Nemoto M."/>
            <person name="Inagaki K."/>
            <person name="Tamura T."/>
        </authorList>
    </citation>
    <scope>NUCLEOTIDE SEQUENCE</scope>
    <source>
        <strain evidence="1">FACHB-1375</strain>
    </source>
</reference>
<gene>
    <name evidence="1" type="ORF">H6G03_08275</name>
</gene>
<protein>
    <submittedName>
        <fullName evidence="1">Uncharacterized protein</fullName>
    </submittedName>
</protein>
<proteinExistence type="predicted"/>
<evidence type="ECO:0000313" key="2">
    <source>
        <dbReference type="Proteomes" id="UP000641646"/>
    </source>
</evidence>
<comment type="caution">
    <text evidence="1">The sequence shown here is derived from an EMBL/GenBank/DDBJ whole genome shotgun (WGS) entry which is preliminary data.</text>
</comment>
<dbReference type="RefSeq" id="WP_190463862.1">
    <property type="nucleotide sequence ID" value="NZ_JACJPW010000016.1"/>
</dbReference>
<reference evidence="1" key="2">
    <citation type="submission" date="2020-08" db="EMBL/GenBank/DDBJ databases">
        <authorList>
            <person name="Chen M."/>
            <person name="Teng W."/>
            <person name="Zhao L."/>
            <person name="Hu C."/>
            <person name="Zhou Y."/>
            <person name="Han B."/>
            <person name="Song L."/>
            <person name="Shu W."/>
        </authorList>
    </citation>
    <scope>NUCLEOTIDE SEQUENCE</scope>
    <source>
        <strain evidence="1">FACHB-1375</strain>
    </source>
</reference>
<dbReference type="AlphaFoldDB" id="A0A926VC14"/>
<evidence type="ECO:0000313" key="1">
    <source>
        <dbReference type="EMBL" id="MBD2181096.1"/>
    </source>
</evidence>
<organism evidence="1 2">
    <name type="scientific">Aerosakkonema funiforme FACHB-1375</name>
    <dbReference type="NCBI Taxonomy" id="2949571"/>
    <lineage>
        <taxon>Bacteria</taxon>
        <taxon>Bacillati</taxon>
        <taxon>Cyanobacteriota</taxon>
        <taxon>Cyanophyceae</taxon>
        <taxon>Oscillatoriophycideae</taxon>
        <taxon>Aerosakkonematales</taxon>
        <taxon>Aerosakkonemataceae</taxon>
        <taxon>Aerosakkonema</taxon>
    </lineage>
</organism>
<dbReference type="Proteomes" id="UP000641646">
    <property type="component" value="Unassembled WGS sequence"/>
</dbReference>
<name>A0A926VC14_9CYAN</name>